<dbReference type="AlphaFoldDB" id="A0A7J9N6V7"/>
<evidence type="ECO:0000313" key="3">
    <source>
        <dbReference type="Proteomes" id="UP000593576"/>
    </source>
</evidence>
<evidence type="ECO:0000313" key="2">
    <source>
        <dbReference type="EMBL" id="MBA0878319.1"/>
    </source>
</evidence>
<feature type="region of interest" description="Disordered" evidence="1">
    <location>
        <begin position="180"/>
        <end position="199"/>
    </location>
</feature>
<dbReference type="EMBL" id="JABFAF010271181">
    <property type="protein sequence ID" value="MBA0878319.1"/>
    <property type="molecule type" value="Genomic_DNA"/>
</dbReference>
<accession>A0A7J9N6V7</accession>
<keyword evidence="3" id="KW-1185">Reference proteome</keyword>
<evidence type="ECO:0000256" key="1">
    <source>
        <dbReference type="SAM" id="MobiDB-lite"/>
    </source>
</evidence>
<organism evidence="2 3">
    <name type="scientific">Gossypium schwendimanii</name>
    <name type="common">Cotton</name>
    <dbReference type="NCBI Taxonomy" id="34291"/>
    <lineage>
        <taxon>Eukaryota</taxon>
        <taxon>Viridiplantae</taxon>
        <taxon>Streptophyta</taxon>
        <taxon>Embryophyta</taxon>
        <taxon>Tracheophyta</taxon>
        <taxon>Spermatophyta</taxon>
        <taxon>Magnoliopsida</taxon>
        <taxon>eudicotyledons</taxon>
        <taxon>Gunneridae</taxon>
        <taxon>Pentapetalae</taxon>
        <taxon>rosids</taxon>
        <taxon>malvids</taxon>
        <taxon>Malvales</taxon>
        <taxon>Malvaceae</taxon>
        <taxon>Malvoideae</taxon>
        <taxon>Gossypium</taxon>
    </lineage>
</organism>
<gene>
    <name evidence="2" type="ORF">Goshw_026590</name>
</gene>
<sequence length="199" mass="23045">MSMASSNTLILIDDGFNEYESALKRQKSTTLKVWNEMKKFKCENKNELKAQRNHYPHYKFNYVQYCFTTIYGIHASDFVETIISNLRLLFDKYVKKSKSMSSSLAENSNVSDNNHVDSNLHQQNVNSADFRGDYDESDDYKRMGKKVITPLRSSLKSKTVQAVACFDDWMRAKGFSMEIGCKNDDNDEDDKDDVSRISF</sequence>
<dbReference type="OrthoDB" id="1001126at2759"/>
<reference evidence="2 3" key="1">
    <citation type="journal article" date="2019" name="Genome Biol. Evol.">
        <title>Insights into the evolution of the New World diploid cottons (Gossypium, subgenus Houzingenia) based on genome sequencing.</title>
        <authorList>
            <person name="Grover C.E."/>
            <person name="Arick M.A. 2nd"/>
            <person name="Thrash A."/>
            <person name="Conover J.L."/>
            <person name="Sanders W.S."/>
            <person name="Peterson D.G."/>
            <person name="Frelichowski J.E."/>
            <person name="Scheffler J.A."/>
            <person name="Scheffler B.E."/>
            <person name="Wendel J.F."/>
        </authorList>
    </citation>
    <scope>NUCLEOTIDE SEQUENCE [LARGE SCALE GENOMIC DNA]</scope>
    <source>
        <strain evidence="2">1</strain>
        <tissue evidence="2">Leaf</tissue>
    </source>
</reference>
<dbReference type="Proteomes" id="UP000593576">
    <property type="component" value="Unassembled WGS sequence"/>
</dbReference>
<protein>
    <submittedName>
        <fullName evidence="2">Uncharacterized protein</fullName>
    </submittedName>
</protein>
<proteinExistence type="predicted"/>
<comment type="caution">
    <text evidence="2">The sequence shown here is derived from an EMBL/GenBank/DDBJ whole genome shotgun (WGS) entry which is preliminary data.</text>
</comment>
<name>A0A7J9N6V7_GOSSC</name>